<dbReference type="InterPro" id="IPR005794">
    <property type="entry name" value="Fmt"/>
</dbReference>
<dbReference type="NCBIfam" id="TIGR00460">
    <property type="entry name" value="fmt"/>
    <property type="match status" value="1"/>
</dbReference>
<dbReference type="SUPFAM" id="SSF53328">
    <property type="entry name" value="Formyltransferase"/>
    <property type="match status" value="1"/>
</dbReference>
<dbReference type="KEGG" id="cki:Calkr_1029"/>
<comment type="catalytic activity">
    <reaction evidence="5">
        <text>L-methionyl-tRNA(fMet) + (6R)-10-formyltetrahydrofolate = N-formyl-L-methionyl-tRNA(fMet) + (6S)-5,6,7,8-tetrahydrofolate + H(+)</text>
        <dbReference type="Rhea" id="RHEA:24380"/>
        <dbReference type="Rhea" id="RHEA-COMP:9952"/>
        <dbReference type="Rhea" id="RHEA-COMP:9953"/>
        <dbReference type="ChEBI" id="CHEBI:15378"/>
        <dbReference type="ChEBI" id="CHEBI:57453"/>
        <dbReference type="ChEBI" id="CHEBI:78530"/>
        <dbReference type="ChEBI" id="CHEBI:78844"/>
        <dbReference type="ChEBI" id="CHEBI:195366"/>
        <dbReference type="EC" id="2.1.2.9"/>
    </reaction>
</comment>
<dbReference type="PANTHER" id="PTHR11138">
    <property type="entry name" value="METHIONYL-TRNA FORMYLTRANSFERASE"/>
    <property type="match status" value="1"/>
</dbReference>
<dbReference type="HAMAP" id="MF_00182">
    <property type="entry name" value="Formyl_trans"/>
    <property type="match status" value="1"/>
</dbReference>
<keyword evidence="4 5" id="KW-0648">Protein biosynthesis</keyword>
<feature type="domain" description="Formyl transferase N-terminal" evidence="6">
    <location>
        <begin position="5"/>
        <end position="184"/>
    </location>
</feature>
<evidence type="ECO:0000259" key="6">
    <source>
        <dbReference type="Pfam" id="PF00551"/>
    </source>
</evidence>
<gene>
    <name evidence="5" type="primary">fmt</name>
    <name evidence="8" type="ordered locus">Calkr_1029</name>
</gene>
<protein>
    <recommendedName>
        <fullName evidence="2 5">Methionyl-tRNA formyltransferase</fullName>
        <ecNumber evidence="2 5">2.1.2.9</ecNumber>
    </recommendedName>
</protein>
<feature type="domain" description="Formyl transferase C-terminal" evidence="7">
    <location>
        <begin position="206"/>
        <end position="307"/>
    </location>
</feature>
<evidence type="ECO:0000256" key="4">
    <source>
        <dbReference type="ARBA" id="ARBA00022917"/>
    </source>
</evidence>
<dbReference type="InterPro" id="IPR041711">
    <property type="entry name" value="Met-tRNA-FMT_N"/>
</dbReference>
<dbReference type="InterPro" id="IPR036477">
    <property type="entry name" value="Formyl_transf_N_sf"/>
</dbReference>
<dbReference type="Pfam" id="PF02911">
    <property type="entry name" value="Formyl_trans_C"/>
    <property type="match status" value="1"/>
</dbReference>
<evidence type="ECO:0000313" key="9">
    <source>
        <dbReference type="Proteomes" id="UP000009256"/>
    </source>
</evidence>
<dbReference type="STRING" id="632335.Calkr_1029"/>
<comment type="function">
    <text evidence="5">Attaches a formyl group to the free amino group of methionyl-tRNA(fMet). The formyl group appears to play a dual role in the initiator identity of N-formylmethionyl-tRNA by promoting its recognition by IF2 and preventing the misappropriation of this tRNA by the elongation apparatus.</text>
</comment>
<evidence type="ECO:0000256" key="5">
    <source>
        <dbReference type="HAMAP-Rule" id="MF_00182"/>
    </source>
</evidence>
<dbReference type="InterPro" id="IPR005793">
    <property type="entry name" value="Formyl_trans_C"/>
</dbReference>
<dbReference type="InterPro" id="IPR011034">
    <property type="entry name" value="Formyl_transferase-like_C_sf"/>
</dbReference>
<dbReference type="PANTHER" id="PTHR11138:SF5">
    <property type="entry name" value="METHIONYL-TRNA FORMYLTRANSFERASE, MITOCHONDRIAL"/>
    <property type="match status" value="1"/>
</dbReference>
<sequence length="316" mass="35549">MNLDIVFMGTPEFAVDVLRKLTQEPFVNLKLVVTQPDKPVGRKQILTAPAVKEFAQKVGIEVVQPEKLKNNEEFYELLKEINPDTIVVVAYGKILPKEVLEIPKYGCINVHASLLPEYRGAAPIQRVLMDGKEYTGVTIMKMDEGLDTGDILLQKEVKIENNDDILTLSKKLAEVGSQLLIETLRNIESITPVKQDHSRATYAPPIKKEEGKIDWDMCAKEIYNKFRALKIWPGIFTTFKEKLLKIHDMGIAQDNKDNINSNVPNGTVVEIDDSSIIIKVRDGLIRLKLLQLEGGKKIGARDFVNGYKIKRGDVLA</sequence>
<evidence type="ECO:0000259" key="7">
    <source>
        <dbReference type="Pfam" id="PF02911"/>
    </source>
</evidence>
<name>E4S5L3_CALA7</name>
<keyword evidence="3 5" id="KW-0808">Transferase</keyword>
<evidence type="ECO:0000256" key="3">
    <source>
        <dbReference type="ARBA" id="ARBA00022679"/>
    </source>
</evidence>
<keyword evidence="9" id="KW-1185">Reference proteome</keyword>
<dbReference type="GO" id="GO:0004479">
    <property type="term" value="F:methionyl-tRNA formyltransferase activity"/>
    <property type="evidence" value="ECO:0007669"/>
    <property type="project" value="UniProtKB-UniRule"/>
</dbReference>
<dbReference type="Proteomes" id="UP000009256">
    <property type="component" value="Chromosome"/>
</dbReference>
<dbReference type="InterPro" id="IPR001555">
    <property type="entry name" value="GART_AS"/>
</dbReference>
<dbReference type="InterPro" id="IPR002376">
    <property type="entry name" value="Formyl_transf_N"/>
</dbReference>
<organism evidence="8 9">
    <name type="scientific">Caldicellulosiruptor acetigenus (strain ATCC 700853 / DSM 12137 / I77R1B)</name>
    <name type="common">Caldicellulosiruptor kristjanssonii</name>
    <dbReference type="NCBI Taxonomy" id="632335"/>
    <lineage>
        <taxon>Bacteria</taxon>
        <taxon>Bacillati</taxon>
        <taxon>Bacillota</taxon>
        <taxon>Bacillota incertae sedis</taxon>
        <taxon>Caldicellulosiruptorales</taxon>
        <taxon>Caldicellulosiruptoraceae</taxon>
        <taxon>Caldicellulosiruptor</taxon>
    </lineage>
</organism>
<dbReference type="CDD" id="cd08646">
    <property type="entry name" value="FMT_core_Met-tRNA-FMT_N"/>
    <property type="match status" value="1"/>
</dbReference>
<reference key="1">
    <citation type="submission" date="2010-11" db="EMBL/GenBank/DDBJ databases">
        <title>Complete sequence of chromosome of Caldicellulosiruptor kristjanssonii 177R1B.</title>
        <authorList>
            <consortium name="US DOE Joint Genome Institute"/>
            <person name="Lucas S."/>
            <person name="Copeland A."/>
            <person name="Lapidus A."/>
            <person name="Cheng J.-F."/>
            <person name="Bruce D."/>
            <person name="Goodwin L."/>
            <person name="Pitluck S."/>
            <person name="Davenport K."/>
            <person name="Detter J.C."/>
            <person name="Han C."/>
            <person name="Tapia R."/>
            <person name="Land M."/>
            <person name="Hauser L."/>
            <person name="Jeffries C."/>
            <person name="Kyrpides N."/>
            <person name="Ivanova N."/>
            <person name="Mikhailova N."/>
            <person name="Blumer-Schuette S.E."/>
            <person name="Kelly R.M."/>
            <person name="Woyke T."/>
        </authorList>
    </citation>
    <scope>NUCLEOTIDE SEQUENCE</scope>
    <source>
        <strain>177R1B</strain>
    </source>
</reference>
<feature type="binding site" evidence="5">
    <location>
        <begin position="113"/>
        <end position="116"/>
    </location>
    <ligand>
        <name>(6S)-5,6,7,8-tetrahydrofolate</name>
        <dbReference type="ChEBI" id="CHEBI:57453"/>
    </ligand>
</feature>
<accession>E4S5L3</accession>
<proteinExistence type="inferred from homology"/>
<dbReference type="HOGENOM" id="CLU_033347_1_1_9"/>
<dbReference type="eggNOG" id="COG0223">
    <property type="taxonomic scope" value="Bacteria"/>
</dbReference>
<dbReference type="GO" id="GO:0005829">
    <property type="term" value="C:cytosol"/>
    <property type="evidence" value="ECO:0007669"/>
    <property type="project" value="TreeGrafter"/>
</dbReference>
<dbReference type="EC" id="2.1.2.9" evidence="2 5"/>
<dbReference type="FunFam" id="3.40.50.12230:FF:000001">
    <property type="entry name" value="Methionyl-tRNA formyltransferase"/>
    <property type="match status" value="1"/>
</dbReference>
<dbReference type="EMBL" id="CP002326">
    <property type="protein sequence ID" value="ADQ40537.1"/>
    <property type="molecule type" value="Genomic_DNA"/>
</dbReference>
<evidence type="ECO:0000256" key="1">
    <source>
        <dbReference type="ARBA" id="ARBA00010699"/>
    </source>
</evidence>
<reference evidence="8 9" key="2">
    <citation type="journal article" date="2011" name="J. Bacteriol.">
        <title>Complete genome sequences for the anaerobic, extremely thermophilic plant biomass-degrading bacteria Caldicellulosiruptor hydrothermalis, Caldicellulosiruptor kristjanssonii, Caldicellulosiruptor kronotskyensis, Caldicellulosiruptor owensenis, and Caldicellulosiruptor lactoaceticus.</title>
        <authorList>
            <person name="Blumer-Schuette S.E."/>
            <person name="Ozdemir I."/>
            <person name="Mistry D."/>
            <person name="Lucas S."/>
            <person name="Lapidus A."/>
            <person name="Cheng J.F."/>
            <person name="Goodwin L.A."/>
            <person name="Pitluck S."/>
            <person name="Land M.L."/>
            <person name="Hauser L.J."/>
            <person name="Woyke T."/>
            <person name="Mikhailova N."/>
            <person name="Pati A."/>
            <person name="Kyrpides N.C."/>
            <person name="Ivanova N."/>
            <person name="Detter J.C."/>
            <person name="Walston-Davenport K."/>
            <person name="Han S."/>
            <person name="Adams M.W."/>
            <person name="Kelly R.M."/>
        </authorList>
    </citation>
    <scope>NUCLEOTIDE SEQUENCE [LARGE SCALE GENOMIC DNA]</scope>
    <source>
        <strain evidence="9">ATCC 700853 / DSM 12137 / I77R1B</strain>
    </source>
</reference>
<dbReference type="CDD" id="cd08704">
    <property type="entry name" value="Met_tRNA_FMT_C"/>
    <property type="match status" value="1"/>
</dbReference>
<dbReference type="SUPFAM" id="SSF50486">
    <property type="entry name" value="FMT C-terminal domain-like"/>
    <property type="match status" value="1"/>
</dbReference>
<dbReference type="AlphaFoldDB" id="E4S5L3"/>
<evidence type="ECO:0000256" key="2">
    <source>
        <dbReference type="ARBA" id="ARBA00012261"/>
    </source>
</evidence>
<dbReference type="InterPro" id="IPR044135">
    <property type="entry name" value="Met-tRNA-FMT_C"/>
</dbReference>
<evidence type="ECO:0000313" key="8">
    <source>
        <dbReference type="EMBL" id="ADQ40537.1"/>
    </source>
</evidence>
<dbReference type="Gene3D" id="3.40.50.12230">
    <property type="match status" value="1"/>
</dbReference>
<comment type="similarity">
    <text evidence="1 5">Belongs to the Fmt family.</text>
</comment>
<dbReference type="Pfam" id="PF00551">
    <property type="entry name" value="Formyl_trans_N"/>
    <property type="match status" value="1"/>
</dbReference>
<dbReference type="PROSITE" id="PS00373">
    <property type="entry name" value="GART"/>
    <property type="match status" value="1"/>
</dbReference>